<name>A0A2P4QII8_RHIID</name>
<dbReference type="AlphaFoldDB" id="A0A2P4QII8"/>
<proteinExistence type="predicted"/>
<sequence>RIGTSSKNHPLNVVHGATKSIYSYCYLASGVLYHSMKIIPEKLMMSHNGKEISIMRWNIGLLV</sequence>
<reference evidence="1 2" key="2">
    <citation type="journal article" date="2018" name="New Phytol.">
        <title>High intraspecific genome diversity in the model arbuscular mycorrhizal symbiont Rhizophagus irregularis.</title>
        <authorList>
            <person name="Chen E.C.H."/>
            <person name="Morin E."/>
            <person name="Beaudet D."/>
            <person name="Noel J."/>
            <person name="Yildirir G."/>
            <person name="Ndikumana S."/>
            <person name="Charron P."/>
            <person name="St-Onge C."/>
            <person name="Giorgi J."/>
            <person name="Kruger M."/>
            <person name="Marton T."/>
            <person name="Ropars J."/>
            <person name="Grigoriev I.V."/>
            <person name="Hainaut M."/>
            <person name="Henrissat B."/>
            <person name="Roux C."/>
            <person name="Martin F."/>
            <person name="Corradi N."/>
        </authorList>
    </citation>
    <scope>NUCLEOTIDE SEQUENCE [LARGE SCALE GENOMIC DNA]</scope>
    <source>
        <strain evidence="1 2">DAOM 197198</strain>
    </source>
</reference>
<evidence type="ECO:0000313" key="2">
    <source>
        <dbReference type="Proteomes" id="UP000018888"/>
    </source>
</evidence>
<comment type="caution">
    <text evidence="1">The sequence shown here is derived from an EMBL/GenBank/DDBJ whole genome shotgun (WGS) entry which is preliminary data.</text>
</comment>
<dbReference type="Proteomes" id="UP000018888">
    <property type="component" value="Unassembled WGS sequence"/>
</dbReference>
<organism evidence="1 2">
    <name type="scientific">Rhizophagus irregularis (strain DAOM 181602 / DAOM 197198 / MUCL 43194)</name>
    <name type="common">Arbuscular mycorrhizal fungus</name>
    <name type="synonym">Glomus intraradices</name>
    <dbReference type="NCBI Taxonomy" id="747089"/>
    <lineage>
        <taxon>Eukaryota</taxon>
        <taxon>Fungi</taxon>
        <taxon>Fungi incertae sedis</taxon>
        <taxon>Mucoromycota</taxon>
        <taxon>Glomeromycotina</taxon>
        <taxon>Glomeromycetes</taxon>
        <taxon>Glomerales</taxon>
        <taxon>Glomeraceae</taxon>
        <taxon>Rhizophagus</taxon>
    </lineage>
</organism>
<evidence type="ECO:0000313" key="1">
    <source>
        <dbReference type="EMBL" id="POG77443.1"/>
    </source>
</evidence>
<keyword evidence="2" id="KW-1185">Reference proteome</keyword>
<reference evidence="1 2" key="1">
    <citation type="journal article" date="2013" name="Proc. Natl. Acad. Sci. U.S.A.">
        <title>Genome of an arbuscular mycorrhizal fungus provides insight into the oldest plant symbiosis.</title>
        <authorList>
            <person name="Tisserant E."/>
            <person name="Malbreil M."/>
            <person name="Kuo A."/>
            <person name="Kohler A."/>
            <person name="Symeonidi A."/>
            <person name="Balestrini R."/>
            <person name="Charron P."/>
            <person name="Duensing N."/>
            <person name="Frei Dit Frey N."/>
            <person name="Gianinazzi-Pearson V."/>
            <person name="Gilbert L.B."/>
            <person name="Handa Y."/>
            <person name="Herr J.R."/>
            <person name="Hijri M."/>
            <person name="Koul R."/>
            <person name="Kawaguchi M."/>
            <person name="Krajinski F."/>
            <person name="Lammers P.J."/>
            <person name="Masclaux F.G."/>
            <person name="Murat C."/>
            <person name="Morin E."/>
            <person name="Ndikumana S."/>
            <person name="Pagni M."/>
            <person name="Petitpierre D."/>
            <person name="Requena N."/>
            <person name="Rosikiewicz P."/>
            <person name="Riley R."/>
            <person name="Saito K."/>
            <person name="San Clemente H."/>
            <person name="Shapiro H."/>
            <person name="van Tuinen D."/>
            <person name="Becard G."/>
            <person name="Bonfante P."/>
            <person name="Paszkowski U."/>
            <person name="Shachar-Hill Y.Y."/>
            <person name="Tuskan G.A."/>
            <person name="Young P.W."/>
            <person name="Sanders I.R."/>
            <person name="Henrissat B."/>
            <person name="Rensing S.A."/>
            <person name="Grigoriev I.V."/>
            <person name="Corradi N."/>
            <person name="Roux C."/>
            <person name="Martin F."/>
        </authorList>
    </citation>
    <scope>NUCLEOTIDE SEQUENCE [LARGE SCALE GENOMIC DNA]</scope>
    <source>
        <strain evidence="1 2">DAOM 197198</strain>
    </source>
</reference>
<feature type="non-terminal residue" evidence="1">
    <location>
        <position position="1"/>
    </location>
</feature>
<protein>
    <submittedName>
        <fullName evidence="1">Uncharacterized protein</fullName>
    </submittedName>
</protein>
<gene>
    <name evidence="1" type="ORF">GLOIN_2v1546783</name>
</gene>
<accession>A0A2P4QII8</accession>
<dbReference type="EMBL" id="AUPC02000040">
    <property type="protein sequence ID" value="POG77443.1"/>
    <property type="molecule type" value="Genomic_DNA"/>
</dbReference>